<proteinExistence type="predicted"/>
<accession>A0A0N5ADJ4</accession>
<dbReference type="AlphaFoldDB" id="A0A0N5ADJ4"/>
<reference evidence="2" key="1">
    <citation type="submission" date="2017-02" db="UniProtKB">
        <authorList>
            <consortium name="WormBaseParasite"/>
        </authorList>
    </citation>
    <scope>IDENTIFICATION</scope>
</reference>
<sequence length="203" mass="24056">MSIEVLKDTLRLVDCEDGLKRIKKRKLSKKLEDRQRLRKQLKSLILAGDVQINDDDVDVDNVFVTRRRKCNYSYLDRMVPETSIKNGLSLLEEYRKRKSNVNLFKRNLRYMKFNNEKKLEGKKMEKLINMLEEDKCIDERMKIRKLRAELDGLREPKLAKAKEESQSFFSDKDFMKVGEGRIKLLGKKKSGKDDEGENDYMIL</sequence>
<evidence type="ECO:0000313" key="1">
    <source>
        <dbReference type="Proteomes" id="UP000046393"/>
    </source>
</evidence>
<organism evidence="1 2">
    <name type="scientific">Syphacia muris</name>
    <dbReference type="NCBI Taxonomy" id="451379"/>
    <lineage>
        <taxon>Eukaryota</taxon>
        <taxon>Metazoa</taxon>
        <taxon>Ecdysozoa</taxon>
        <taxon>Nematoda</taxon>
        <taxon>Chromadorea</taxon>
        <taxon>Rhabditida</taxon>
        <taxon>Spirurina</taxon>
        <taxon>Oxyuridomorpha</taxon>
        <taxon>Oxyuroidea</taxon>
        <taxon>Oxyuridae</taxon>
        <taxon>Syphacia</taxon>
    </lineage>
</organism>
<evidence type="ECO:0000313" key="2">
    <source>
        <dbReference type="WBParaSite" id="SMUV_0000225001-mRNA-1"/>
    </source>
</evidence>
<protein>
    <submittedName>
        <fullName evidence="2">rRNA-processing protein EFG1</fullName>
    </submittedName>
</protein>
<keyword evidence="1" id="KW-1185">Reference proteome</keyword>
<dbReference type="Proteomes" id="UP000046393">
    <property type="component" value="Unplaced"/>
</dbReference>
<dbReference type="WBParaSite" id="SMUV_0000225001-mRNA-1">
    <property type="protein sequence ID" value="SMUV_0000225001-mRNA-1"/>
    <property type="gene ID" value="SMUV_0000225001"/>
</dbReference>
<name>A0A0N5ADJ4_9BILA</name>